<dbReference type="PANTHER" id="PTHR33112:SF12">
    <property type="entry name" value="HETEROKARYON INCOMPATIBILITY DOMAIN-CONTAINING PROTEIN"/>
    <property type="match status" value="1"/>
</dbReference>
<keyword evidence="2" id="KW-1185">Reference proteome</keyword>
<protein>
    <submittedName>
        <fullName evidence="1">Uncharacterized protein</fullName>
    </submittedName>
</protein>
<comment type="caution">
    <text evidence="1">The sequence shown here is derived from an EMBL/GenBank/DDBJ whole genome shotgun (WGS) entry which is preliminary data.</text>
</comment>
<evidence type="ECO:0000313" key="2">
    <source>
        <dbReference type="Proteomes" id="UP001610335"/>
    </source>
</evidence>
<gene>
    <name evidence="1" type="ORF">BDW59DRAFT_157150</name>
</gene>
<evidence type="ECO:0000313" key="1">
    <source>
        <dbReference type="EMBL" id="KAL2833009.1"/>
    </source>
</evidence>
<sequence>MSDQGDALAALEGVISILRATMNTEFIHGLPETFLDEALLWHQRGPHQRRTALPTATHGVGFPSWSWAGWDVLSNYQAQFSGYIRREVEWYLVNRDGTGFNLSLRNIWEPSVPYDPLRSEDIRPIGGPPAAFLNALQPREELTTQDLRSCYLACWTSTATFQLLGDKLDLGEGSIDWEYHEAFIISDQKSQPVGTIFLENSWDDVIEQNQHQRFEFMLLSRSNTVDDMVALDEVFPMKDWCFVNVMLVQKNADKVERLGVGVVHELAWISAAPEAALLHLR</sequence>
<name>A0ABR4J0H1_9EURO</name>
<organism evidence="1 2">
    <name type="scientific">Aspergillus cavernicola</name>
    <dbReference type="NCBI Taxonomy" id="176166"/>
    <lineage>
        <taxon>Eukaryota</taxon>
        <taxon>Fungi</taxon>
        <taxon>Dikarya</taxon>
        <taxon>Ascomycota</taxon>
        <taxon>Pezizomycotina</taxon>
        <taxon>Eurotiomycetes</taxon>
        <taxon>Eurotiomycetidae</taxon>
        <taxon>Eurotiales</taxon>
        <taxon>Aspergillaceae</taxon>
        <taxon>Aspergillus</taxon>
        <taxon>Aspergillus subgen. Nidulantes</taxon>
    </lineage>
</organism>
<proteinExistence type="predicted"/>
<reference evidence="1 2" key="1">
    <citation type="submission" date="2024-07" db="EMBL/GenBank/DDBJ databases">
        <title>Section-level genome sequencing and comparative genomics of Aspergillus sections Usti and Cavernicolus.</title>
        <authorList>
            <consortium name="Lawrence Berkeley National Laboratory"/>
            <person name="Nybo J.L."/>
            <person name="Vesth T.C."/>
            <person name="Theobald S."/>
            <person name="Frisvad J.C."/>
            <person name="Larsen T.O."/>
            <person name="Kjaerboelling I."/>
            <person name="Rothschild-Mancinelli K."/>
            <person name="Lyhne E.K."/>
            <person name="Kogle M.E."/>
            <person name="Barry K."/>
            <person name="Clum A."/>
            <person name="Na H."/>
            <person name="Ledsgaard L."/>
            <person name="Lin J."/>
            <person name="Lipzen A."/>
            <person name="Kuo A."/>
            <person name="Riley R."/>
            <person name="Mondo S."/>
            <person name="LaButti K."/>
            <person name="Haridas S."/>
            <person name="Pangalinan J."/>
            <person name="Salamov A.A."/>
            <person name="Simmons B.A."/>
            <person name="Magnuson J.K."/>
            <person name="Chen J."/>
            <person name="Drula E."/>
            <person name="Henrissat B."/>
            <person name="Wiebenga A."/>
            <person name="Lubbers R.J."/>
            <person name="Gomes A.C."/>
            <person name="Makela M.R."/>
            <person name="Stajich J."/>
            <person name="Grigoriev I.V."/>
            <person name="Mortensen U.H."/>
            <person name="De vries R.P."/>
            <person name="Baker S.E."/>
            <person name="Andersen M.R."/>
        </authorList>
    </citation>
    <scope>NUCLEOTIDE SEQUENCE [LARGE SCALE GENOMIC DNA]</scope>
    <source>
        <strain evidence="1 2">CBS 600.67</strain>
    </source>
</reference>
<dbReference type="PANTHER" id="PTHR33112">
    <property type="entry name" value="DOMAIN PROTEIN, PUTATIVE-RELATED"/>
    <property type="match status" value="1"/>
</dbReference>
<accession>A0ABR4J0H1</accession>
<dbReference type="Proteomes" id="UP001610335">
    <property type="component" value="Unassembled WGS sequence"/>
</dbReference>
<dbReference type="EMBL" id="JBFXLS010000005">
    <property type="protein sequence ID" value="KAL2833009.1"/>
    <property type="molecule type" value="Genomic_DNA"/>
</dbReference>